<dbReference type="InterPro" id="IPR058627">
    <property type="entry name" value="MdtA-like_C"/>
</dbReference>
<dbReference type="Pfam" id="PF25967">
    <property type="entry name" value="RND-MFP_C"/>
    <property type="match status" value="1"/>
</dbReference>
<dbReference type="Pfam" id="PF25917">
    <property type="entry name" value="BSH_RND"/>
    <property type="match status" value="1"/>
</dbReference>
<dbReference type="PANTHER" id="PTHR30469:SF36">
    <property type="entry name" value="BLL3903 PROTEIN"/>
    <property type="match status" value="1"/>
</dbReference>
<evidence type="ECO:0000256" key="3">
    <source>
        <dbReference type="ARBA" id="ARBA00022475"/>
    </source>
</evidence>
<evidence type="ECO:0000313" key="10">
    <source>
        <dbReference type="EMBL" id="MPL91634.1"/>
    </source>
</evidence>
<dbReference type="GO" id="GO:1990281">
    <property type="term" value="C:efflux pump complex"/>
    <property type="evidence" value="ECO:0007669"/>
    <property type="project" value="TreeGrafter"/>
</dbReference>
<keyword evidence="2" id="KW-0813">Transport</keyword>
<comment type="caution">
    <text evidence="10">The sequence shown here is derived from an EMBL/GenBank/DDBJ whole genome shotgun (WGS) entry which is preliminary data.</text>
</comment>
<protein>
    <submittedName>
        <fullName evidence="10">Multidrug resistance protein MdtA</fullName>
    </submittedName>
</protein>
<dbReference type="PANTHER" id="PTHR30469">
    <property type="entry name" value="MULTIDRUG RESISTANCE PROTEIN MDTA"/>
    <property type="match status" value="1"/>
</dbReference>
<sequence>MNFFRQKNGKICMVLGLFILIIFTAGCSQKQPTAKAAVAVTVGKVTTKSMPINLDSVGNVAAYNSVTILPQVTGQVANIHFQQGQNVKAGDLLITINPAPFQQQLAQAEALLAHDRAQASFNRATASRYTDLYQQGAVAKQDNDQMATASQTQDATVSQDEAAVENARINLSHCYITSPIDGRTGAFLANLGALATANQTQMVVVNQLEPIFVQFTIPEKDLARVMAAKKKNSIPITANIADQGLSVTDGALTFIDNTVDISSGVIQMKAQFPNTTGQLWPGEFVRVILKLGEEPNAIVVPNAAVVEGQKGKYVFVVKDDMTVEARTVTEDRVIGDLAVISKGLANDETVVTDGQINLAPGSKIIIKESNTQTNSQGGVEK</sequence>
<dbReference type="GO" id="GO:0030313">
    <property type="term" value="C:cell envelope"/>
    <property type="evidence" value="ECO:0007669"/>
    <property type="project" value="UniProtKB-SubCell"/>
</dbReference>
<organism evidence="10">
    <name type="scientific">bioreactor metagenome</name>
    <dbReference type="NCBI Taxonomy" id="1076179"/>
    <lineage>
        <taxon>unclassified sequences</taxon>
        <taxon>metagenomes</taxon>
        <taxon>ecological metagenomes</taxon>
    </lineage>
</organism>
<evidence type="ECO:0000256" key="5">
    <source>
        <dbReference type="ARBA" id="ARBA00023136"/>
    </source>
</evidence>
<evidence type="ECO:0000259" key="7">
    <source>
        <dbReference type="Pfam" id="PF25917"/>
    </source>
</evidence>
<name>A0A644VJR3_9ZZZZ</name>
<keyword evidence="3" id="KW-1003">Cell membrane</keyword>
<dbReference type="SUPFAM" id="SSF111369">
    <property type="entry name" value="HlyD-like secretion proteins"/>
    <property type="match status" value="1"/>
</dbReference>
<accession>A0A644VJR3</accession>
<dbReference type="Gene3D" id="2.40.420.20">
    <property type="match status" value="1"/>
</dbReference>
<dbReference type="InterPro" id="IPR058625">
    <property type="entry name" value="MdtA-like_BSH"/>
</dbReference>
<evidence type="ECO:0000256" key="4">
    <source>
        <dbReference type="ARBA" id="ARBA00022519"/>
    </source>
</evidence>
<evidence type="ECO:0000259" key="9">
    <source>
        <dbReference type="Pfam" id="PF25967"/>
    </source>
</evidence>
<dbReference type="NCBIfam" id="TIGR01730">
    <property type="entry name" value="RND_mfp"/>
    <property type="match status" value="1"/>
</dbReference>
<dbReference type="PROSITE" id="PS51257">
    <property type="entry name" value="PROKAR_LIPOPROTEIN"/>
    <property type="match status" value="1"/>
</dbReference>
<dbReference type="InterPro" id="IPR006143">
    <property type="entry name" value="RND_pump_MFP"/>
</dbReference>
<dbReference type="Pfam" id="PF25944">
    <property type="entry name" value="Beta-barrel_RND"/>
    <property type="match status" value="1"/>
</dbReference>
<dbReference type="EMBL" id="VSSQ01000335">
    <property type="protein sequence ID" value="MPL91634.1"/>
    <property type="molecule type" value="Genomic_DNA"/>
</dbReference>
<feature type="domain" description="Multidrug resistance protein MdtA-like barrel-sandwich hybrid" evidence="7">
    <location>
        <begin position="64"/>
        <end position="206"/>
    </location>
</feature>
<evidence type="ECO:0000256" key="1">
    <source>
        <dbReference type="ARBA" id="ARBA00004236"/>
    </source>
</evidence>
<dbReference type="FunFam" id="2.40.420.20:FF:000001">
    <property type="entry name" value="Efflux RND transporter periplasmic adaptor subunit"/>
    <property type="match status" value="1"/>
</dbReference>
<evidence type="ECO:0000259" key="8">
    <source>
        <dbReference type="Pfam" id="PF25944"/>
    </source>
</evidence>
<evidence type="ECO:0000259" key="6">
    <source>
        <dbReference type="Pfam" id="PF25876"/>
    </source>
</evidence>
<dbReference type="Gene3D" id="2.40.50.100">
    <property type="match status" value="1"/>
</dbReference>
<dbReference type="InterPro" id="IPR058624">
    <property type="entry name" value="MdtA-like_HH"/>
</dbReference>
<feature type="domain" description="Multidrug resistance protein MdtA-like beta-barrel" evidence="8">
    <location>
        <begin position="210"/>
        <end position="292"/>
    </location>
</feature>
<proteinExistence type="predicted"/>
<dbReference type="AlphaFoldDB" id="A0A644VJR3"/>
<comment type="subcellular location">
    <subcellularLocation>
        <location evidence="1">Cell membrane</location>
    </subcellularLocation>
</comment>
<dbReference type="InterPro" id="IPR058626">
    <property type="entry name" value="MdtA-like_b-barrel"/>
</dbReference>
<gene>
    <name evidence="10" type="primary">mdtA_26</name>
    <name evidence="10" type="ORF">SDC9_37710</name>
</gene>
<feature type="domain" description="Multidrug resistance protein MdtA-like C-terminal permuted SH3" evidence="9">
    <location>
        <begin position="296"/>
        <end position="354"/>
    </location>
</feature>
<dbReference type="Gene3D" id="2.40.30.170">
    <property type="match status" value="1"/>
</dbReference>
<reference evidence="10" key="1">
    <citation type="submission" date="2019-08" db="EMBL/GenBank/DDBJ databases">
        <authorList>
            <person name="Kucharzyk K."/>
            <person name="Murdoch R.W."/>
            <person name="Higgins S."/>
            <person name="Loffler F."/>
        </authorList>
    </citation>
    <scope>NUCLEOTIDE SEQUENCE</scope>
</reference>
<dbReference type="GO" id="GO:0015562">
    <property type="term" value="F:efflux transmembrane transporter activity"/>
    <property type="evidence" value="ECO:0007669"/>
    <property type="project" value="TreeGrafter"/>
</dbReference>
<evidence type="ECO:0000256" key="2">
    <source>
        <dbReference type="ARBA" id="ARBA00022448"/>
    </source>
</evidence>
<keyword evidence="5" id="KW-0472">Membrane</keyword>
<feature type="domain" description="Multidrug resistance protein MdtA-like alpha-helical hairpin" evidence="6">
    <location>
        <begin position="104"/>
        <end position="172"/>
    </location>
</feature>
<dbReference type="Gene3D" id="1.10.287.470">
    <property type="entry name" value="Helix hairpin bin"/>
    <property type="match status" value="1"/>
</dbReference>
<keyword evidence="4" id="KW-0997">Cell inner membrane</keyword>
<dbReference type="Pfam" id="PF25876">
    <property type="entry name" value="HH_MFP_RND"/>
    <property type="match status" value="1"/>
</dbReference>